<organism evidence="2 3">
    <name type="scientific">candidate division WWE3 bacterium</name>
    <dbReference type="NCBI Taxonomy" id="2053526"/>
    <lineage>
        <taxon>Bacteria</taxon>
        <taxon>Katanobacteria</taxon>
    </lineage>
</organism>
<gene>
    <name evidence="2" type="ORF">KC571_04040</name>
</gene>
<name>A0A955RQK9_UNCKA</name>
<evidence type="ECO:0000313" key="3">
    <source>
        <dbReference type="Proteomes" id="UP000701698"/>
    </source>
</evidence>
<dbReference type="Proteomes" id="UP000701698">
    <property type="component" value="Unassembled WGS sequence"/>
</dbReference>
<dbReference type="Pfam" id="PF07963">
    <property type="entry name" value="N_methyl"/>
    <property type="match status" value="1"/>
</dbReference>
<feature type="transmembrane region" description="Helical" evidence="1">
    <location>
        <begin position="21"/>
        <end position="42"/>
    </location>
</feature>
<dbReference type="InterPro" id="IPR012902">
    <property type="entry name" value="N_methyl_site"/>
</dbReference>
<keyword evidence="1" id="KW-0472">Membrane</keyword>
<dbReference type="EMBL" id="JAGQKX010000127">
    <property type="protein sequence ID" value="MCA9390550.1"/>
    <property type="molecule type" value="Genomic_DNA"/>
</dbReference>
<proteinExistence type="predicted"/>
<reference evidence="2" key="1">
    <citation type="submission" date="2020-04" db="EMBL/GenBank/DDBJ databases">
        <authorList>
            <person name="Zhang T."/>
        </authorList>
    </citation>
    <scope>NUCLEOTIDE SEQUENCE</scope>
    <source>
        <strain evidence="2">HKST-UBA01</strain>
    </source>
</reference>
<dbReference type="SUPFAM" id="SSF54523">
    <property type="entry name" value="Pili subunits"/>
    <property type="match status" value="1"/>
</dbReference>
<sequence>MHSRILPIYQRSRNGFTLIELIVVMSILGVLTVTGVATYRLLFVKTDLQQIAQEVATDISDTRLESIAARNQRAYGVHFGTSSYEIYYNTYSVSNVLESHSLPANVTFSTVALPNPGNDEVLFDKLTGKTFNSGTIILSHNGEFYRIVINPYGIVSVST</sequence>
<comment type="caution">
    <text evidence="2">The sequence shown here is derived from an EMBL/GenBank/DDBJ whole genome shotgun (WGS) entry which is preliminary data.</text>
</comment>
<accession>A0A955RQK9</accession>
<keyword evidence="1" id="KW-0812">Transmembrane</keyword>
<evidence type="ECO:0000313" key="2">
    <source>
        <dbReference type="EMBL" id="MCA9390550.1"/>
    </source>
</evidence>
<reference evidence="2" key="2">
    <citation type="journal article" date="2021" name="Microbiome">
        <title>Successional dynamics and alternative stable states in a saline activated sludge microbial community over 9 years.</title>
        <authorList>
            <person name="Wang Y."/>
            <person name="Ye J."/>
            <person name="Ju F."/>
            <person name="Liu L."/>
            <person name="Boyd J.A."/>
            <person name="Deng Y."/>
            <person name="Parks D.H."/>
            <person name="Jiang X."/>
            <person name="Yin X."/>
            <person name="Woodcroft B.J."/>
            <person name="Tyson G.W."/>
            <person name="Hugenholtz P."/>
            <person name="Polz M.F."/>
            <person name="Zhang T."/>
        </authorList>
    </citation>
    <scope>NUCLEOTIDE SEQUENCE</scope>
    <source>
        <strain evidence="2">HKST-UBA01</strain>
    </source>
</reference>
<evidence type="ECO:0000256" key="1">
    <source>
        <dbReference type="SAM" id="Phobius"/>
    </source>
</evidence>
<keyword evidence="1" id="KW-1133">Transmembrane helix</keyword>
<dbReference type="Gene3D" id="3.30.700.10">
    <property type="entry name" value="Glycoprotein, Type 4 Pilin"/>
    <property type="match status" value="1"/>
</dbReference>
<dbReference type="InterPro" id="IPR045584">
    <property type="entry name" value="Pilin-like"/>
</dbReference>
<dbReference type="AlphaFoldDB" id="A0A955RQK9"/>
<protein>
    <submittedName>
        <fullName evidence="2">Type II secretion system protein</fullName>
    </submittedName>
</protein>
<dbReference type="NCBIfam" id="TIGR02532">
    <property type="entry name" value="IV_pilin_GFxxxE"/>
    <property type="match status" value="1"/>
</dbReference>